<keyword evidence="5" id="KW-1185">Reference proteome</keyword>
<dbReference type="InterPro" id="IPR018511">
    <property type="entry name" value="Hemolysin-typ_Ca-bd_CS"/>
</dbReference>
<dbReference type="EMBL" id="JBALHR010000010">
    <property type="protein sequence ID" value="MEH7829519.1"/>
    <property type="molecule type" value="Genomic_DNA"/>
</dbReference>
<dbReference type="InterPro" id="IPR050557">
    <property type="entry name" value="RTX_toxin/Mannuronan_C5-epim"/>
</dbReference>
<dbReference type="InterPro" id="IPR011049">
    <property type="entry name" value="Serralysin-like_metalloprot_C"/>
</dbReference>
<evidence type="ECO:0000256" key="2">
    <source>
        <dbReference type="ARBA" id="ARBA00022525"/>
    </source>
</evidence>
<dbReference type="Pfam" id="PF00353">
    <property type="entry name" value="HemolysinCabind"/>
    <property type="match status" value="4"/>
</dbReference>
<evidence type="ECO:0000256" key="3">
    <source>
        <dbReference type="SAM" id="MobiDB-lite"/>
    </source>
</evidence>
<keyword evidence="2" id="KW-0964">Secreted</keyword>
<name>A0ABU8BXU4_9RHOB</name>
<accession>A0ABU8BXU4</accession>
<comment type="caution">
    <text evidence="4">The sequence shown here is derived from an EMBL/GenBank/DDBJ whole genome shotgun (WGS) entry which is preliminary data.</text>
</comment>
<feature type="region of interest" description="Disordered" evidence="3">
    <location>
        <begin position="46"/>
        <end position="66"/>
    </location>
</feature>
<protein>
    <submittedName>
        <fullName evidence="4">Calcium-binding protein</fullName>
    </submittedName>
</protein>
<sequence>MDPEDLLFPGTPGPDRHQGGAGDDTLHGAGGADRLFGGTGDDRLFGGSGNDTLGADGRSADQVEADGGTGRDVLELYDHFGRDALDFIATAQGFTRITAQGHQTLIRNVELVQWVGLNDDGGRDYVNRLDLVASVGAMQQAGSLLAGTLGDDVFIIPALPQTGPARWGEVYGNDGNDRIELPDDFDYFTYGGAGNDTVLGGLRGENLLGGSGADRLYGRDGIDTLEGEAGHDRLFGGSGADSLRGATGRDRLFGGNGADDLVGGQGRDRLSGGNGNDRLLGQAGTDWISGGAGDDRLFGGADDDTLGGNTGNDTVSGGDGYDSFVFETGGGSDVFADFGVETDVLQLTRSLWSDPDLTAAEVVARFARVEADGVMLRFDGGETLLLQGLTALDGLADALYLA</sequence>
<dbReference type="InterPro" id="IPR001343">
    <property type="entry name" value="Hemolysn_Ca-bd"/>
</dbReference>
<dbReference type="SUPFAM" id="SSF51120">
    <property type="entry name" value="beta-Roll"/>
    <property type="match status" value="2"/>
</dbReference>
<feature type="region of interest" description="Disordered" evidence="3">
    <location>
        <begin position="1"/>
        <end position="33"/>
    </location>
</feature>
<dbReference type="PANTHER" id="PTHR38340">
    <property type="entry name" value="S-LAYER PROTEIN"/>
    <property type="match status" value="1"/>
</dbReference>
<evidence type="ECO:0000313" key="4">
    <source>
        <dbReference type="EMBL" id="MEH7829519.1"/>
    </source>
</evidence>
<reference evidence="4" key="1">
    <citation type="submission" date="2024-02" db="EMBL/GenBank/DDBJ databases">
        <title>Genome sequences of strain Gemmobacter sp. JM10B15.</title>
        <authorList>
            <person name="Zhang M."/>
        </authorList>
    </citation>
    <scope>NUCLEOTIDE SEQUENCE</scope>
    <source>
        <strain evidence="4">JM10B15</strain>
    </source>
</reference>
<evidence type="ECO:0000256" key="1">
    <source>
        <dbReference type="ARBA" id="ARBA00004613"/>
    </source>
</evidence>
<comment type="subcellular location">
    <subcellularLocation>
        <location evidence="1">Secreted</location>
    </subcellularLocation>
</comment>
<dbReference type="Proteomes" id="UP001431963">
    <property type="component" value="Unassembled WGS sequence"/>
</dbReference>
<dbReference type="PANTHER" id="PTHR38340:SF1">
    <property type="entry name" value="S-LAYER PROTEIN"/>
    <property type="match status" value="1"/>
</dbReference>
<dbReference type="RefSeq" id="WP_335424549.1">
    <property type="nucleotide sequence ID" value="NZ_JBALHR010000010.1"/>
</dbReference>
<proteinExistence type="predicted"/>
<dbReference type="PRINTS" id="PR00313">
    <property type="entry name" value="CABNDNGRPT"/>
</dbReference>
<evidence type="ECO:0000313" key="5">
    <source>
        <dbReference type="Proteomes" id="UP001431963"/>
    </source>
</evidence>
<dbReference type="PROSITE" id="PS00330">
    <property type="entry name" value="HEMOLYSIN_CALCIUM"/>
    <property type="match status" value="3"/>
</dbReference>
<feature type="region of interest" description="Disordered" evidence="3">
    <location>
        <begin position="254"/>
        <end position="276"/>
    </location>
</feature>
<gene>
    <name evidence="4" type="ORF">V6590_15295</name>
</gene>
<organism evidence="4 5">
    <name type="scientific">Gemmobacter denitrificans</name>
    <dbReference type="NCBI Taxonomy" id="3123040"/>
    <lineage>
        <taxon>Bacteria</taxon>
        <taxon>Pseudomonadati</taxon>
        <taxon>Pseudomonadota</taxon>
        <taxon>Alphaproteobacteria</taxon>
        <taxon>Rhodobacterales</taxon>
        <taxon>Paracoccaceae</taxon>
        <taxon>Gemmobacter</taxon>
    </lineage>
</organism>
<dbReference type="Gene3D" id="2.150.10.10">
    <property type="entry name" value="Serralysin-like metalloprotease, C-terminal"/>
    <property type="match status" value="3"/>
</dbReference>